<dbReference type="OrthoDB" id="566238at2759"/>
<dbReference type="PROSITE" id="PS50206">
    <property type="entry name" value="RHODANESE_3"/>
    <property type="match status" value="1"/>
</dbReference>
<name>A0A422Q7Z4_9TRYP</name>
<evidence type="ECO:0000259" key="1">
    <source>
        <dbReference type="PROSITE" id="PS50206"/>
    </source>
</evidence>
<dbReference type="Pfam" id="PF00581">
    <property type="entry name" value="Rhodanese"/>
    <property type="match status" value="1"/>
</dbReference>
<dbReference type="Proteomes" id="UP000284403">
    <property type="component" value="Unassembled WGS sequence"/>
</dbReference>
<reference evidence="2 3" key="1">
    <citation type="journal article" date="2018" name="BMC Genomics">
        <title>Genomic comparison of Trypanosoma conorhini and Trypanosoma rangeli to Trypanosoma cruzi strains of high and low virulence.</title>
        <authorList>
            <person name="Bradwell K.R."/>
            <person name="Koparde V.N."/>
            <person name="Matveyev A.V."/>
            <person name="Serrano M.G."/>
            <person name="Alves J.M."/>
            <person name="Parikh H."/>
            <person name="Huang B."/>
            <person name="Lee V."/>
            <person name="Espinosa-Alvarez O."/>
            <person name="Ortiz P.A."/>
            <person name="Costa-Martins A.G."/>
            <person name="Teixeira M.M."/>
            <person name="Buck G.A."/>
        </authorList>
    </citation>
    <scope>NUCLEOTIDE SEQUENCE [LARGE SCALE GENOMIC DNA]</scope>
    <source>
        <strain evidence="2 3">025E</strain>
    </source>
</reference>
<dbReference type="SMART" id="SM00450">
    <property type="entry name" value="RHOD"/>
    <property type="match status" value="1"/>
</dbReference>
<gene>
    <name evidence="2" type="ORF">Tco025E_01722</name>
</gene>
<keyword evidence="2" id="KW-0346">Stress response</keyword>
<accession>A0A422Q7Z4</accession>
<dbReference type="GO" id="GO:0004792">
    <property type="term" value="F:thiosulfate-cyanide sulfurtransferase activity"/>
    <property type="evidence" value="ECO:0007669"/>
    <property type="project" value="UniProtKB-EC"/>
</dbReference>
<sequence length="124" mass="13851">MQKLLTYEDVKAVVESKLKGQLPRTHLIDVRGQDEVQSTGIIPGALNLPLDQLEAALKSEPGQFKEKYAVPKPPQEDTLIMYCLMGKRAEKGEKVARECGYADTAVYPGSWTEWSERAKEQKAS</sequence>
<dbReference type="PANTHER" id="PTHR44086:SF10">
    <property type="entry name" value="THIOSULFATE SULFURTRANSFERASE_RHODANESE-LIKE DOMAIN-CONTAINING PROTEIN 3"/>
    <property type="match status" value="1"/>
</dbReference>
<dbReference type="SUPFAM" id="SSF52821">
    <property type="entry name" value="Rhodanese/Cell cycle control phosphatase"/>
    <property type="match status" value="1"/>
</dbReference>
<evidence type="ECO:0000313" key="3">
    <source>
        <dbReference type="Proteomes" id="UP000284403"/>
    </source>
</evidence>
<keyword evidence="2" id="KW-0808">Transferase</keyword>
<keyword evidence="3" id="KW-1185">Reference proteome</keyword>
<dbReference type="GeneID" id="40315333"/>
<dbReference type="Gene3D" id="3.40.250.10">
    <property type="entry name" value="Rhodanese-like domain"/>
    <property type="match status" value="1"/>
</dbReference>
<dbReference type="EMBL" id="MKKU01000058">
    <property type="protein sequence ID" value="RNF26093.1"/>
    <property type="molecule type" value="Genomic_DNA"/>
</dbReference>
<evidence type="ECO:0000313" key="2">
    <source>
        <dbReference type="EMBL" id="RNF26093.1"/>
    </source>
</evidence>
<protein>
    <submittedName>
        <fullName evidence="2">Heat shock protein 67Bb</fullName>
        <ecNumber evidence="2">2.8.1.1</ecNumber>
    </submittedName>
</protein>
<feature type="domain" description="Rhodanese" evidence="1">
    <location>
        <begin position="21"/>
        <end position="123"/>
    </location>
</feature>
<dbReference type="EC" id="2.8.1.1" evidence="2"/>
<dbReference type="InterPro" id="IPR036873">
    <property type="entry name" value="Rhodanese-like_dom_sf"/>
</dbReference>
<organism evidence="2 3">
    <name type="scientific">Trypanosoma conorhini</name>
    <dbReference type="NCBI Taxonomy" id="83891"/>
    <lineage>
        <taxon>Eukaryota</taxon>
        <taxon>Discoba</taxon>
        <taxon>Euglenozoa</taxon>
        <taxon>Kinetoplastea</taxon>
        <taxon>Metakinetoplastina</taxon>
        <taxon>Trypanosomatida</taxon>
        <taxon>Trypanosomatidae</taxon>
        <taxon>Trypanosoma</taxon>
    </lineage>
</organism>
<dbReference type="AlphaFoldDB" id="A0A422Q7Z4"/>
<comment type="caution">
    <text evidence="2">The sequence shown here is derived from an EMBL/GenBank/DDBJ whole genome shotgun (WGS) entry which is preliminary data.</text>
</comment>
<dbReference type="InterPro" id="IPR001763">
    <property type="entry name" value="Rhodanese-like_dom"/>
</dbReference>
<dbReference type="RefSeq" id="XP_029231299.1">
    <property type="nucleotide sequence ID" value="XM_029368659.1"/>
</dbReference>
<dbReference type="PANTHER" id="PTHR44086">
    <property type="entry name" value="THIOSULFATE SULFURTRANSFERASE RDL2, MITOCHONDRIAL-RELATED"/>
    <property type="match status" value="1"/>
</dbReference>
<proteinExistence type="predicted"/>
<dbReference type="GO" id="GO:0005739">
    <property type="term" value="C:mitochondrion"/>
    <property type="evidence" value="ECO:0007669"/>
    <property type="project" value="TreeGrafter"/>
</dbReference>